<keyword evidence="4" id="KW-1185">Reference proteome</keyword>
<dbReference type="Proteomes" id="UP000444721">
    <property type="component" value="Unassembled WGS sequence"/>
</dbReference>
<name>A0A6A5BPB6_NAEFO</name>
<gene>
    <name evidence="3" type="ORF">FDP41_005271</name>
</gene>
<dbReference type="PANTHER" id="PTHR45641">
    <property type="entry name" value="TETRATRICOPEPTIDE REPEAT PROTEIN (AFU_ORTHOLOGUE AFUA_6G03870)"/>
    <property type="match status" value="1"/>
</dbReference>
<comment type="caution">
    <text evidence="3">The sequence shown here is derived from an EMBL/GenBank/DDBJ whole genome shotgun (WGS) entry which is preliminary data.</text>
</comment>
<dbReference type="GeneID" id="68112489"/>
<dbReference type="RefSeq" id="XP_044560657.1">
    <property type="nucleotide sequence ID" value="XM_044708778.1"/>
</dbReference>
<organism evidence="3 4">
    <name type="scientific">Naegleria fowleri</name>
    <name type="common">Brain eating amoeba</name>
    <dbReference type="NCBI Taxonomy" id="5763"/>
    <lineage>
        <taxon>Eukaryota</taxon>
        <taxon>Discoba</taxon>
        <taxon>Heterolobosea</taxon>
        <taxon>Tetramitia</taxon>
        <taxon>Eutetramitia</taxon>
        <taxon>Vahlkampfiidae</taxon>
        <taxon>Naegleria</taxon>
    </lineage>
</organism>
<keyword evidence="2" id="KW-0802">TPR repeat</keyword>
<protein>
    <submittedName>
        <fullName evidence="3">Uncharacterized protein</fullName>
    </submittedName>
</protein>
<evidence type="ECO:0000256" key="2">
    <source>
        <dbReference type="ARBA" id="ARBA00022803"/>
    </source>
</evidence>
<dbReference type="Pfam" id="PF13181">
    <property type="entry name" value="TPR_8"/>
    <property type="match status" value="1"/>
</dbReference>
<sequence length="579" mass="65889">MSSVSQRAFFSSMTRSSTIGLRGSFAWSSPSLFACKTPNSNYYYNLFNVRNGRTNLMNFCLLGEERRLNFSTLLNYQLDDASQQSPTIQQQDKEIKQAKNLFKEGFTEFENKQYLKSYELFIKAFIIYDKYHMLNRDIKNNDPLDTVENLLALAVGLNNFAETLRYMAKSGIVAPTLAKLGLKAPSSSTGTAAPLVYTSKDSMKFYTQAEQLYDQYYAYLNNVLPSDVERKRLELQLWRGTLYNNVGLYFMENRKDFFTATKWFERSATERGKLVLALEELEKKSPTENSAMAETNNFGESVDPLNSNDQRIHHAITRNNIAQCYSNSKQITLALESYNYALKVFEEMKAKMKEKNMDTKTPESKNTIANRLHVIVLNNMGLMYHDMGKYEQSLVYFTEAFHMFTGGPVIGEKLGEEGLIVNNAYGTSYFGEELGVTLSNMGTCLFMLGRYRECEQFYTQAAQLFDAIYTNTPNHKNIAQISLQLALCLKQKHSAKEGEKPNRDMLAAATSLALAKQDASYFIKIDESSSEEKIADEKLVRSLLEKARKITLTLNEANVEAAESAKKSSMFSKMFGKKK</sequence>
<dbReference type="InterPro" id="IPR019734">
    <property type="entry name" value="TPR_rpt"/>
</dbReference>
<dbReference type="PROSITE" id="PS51257">
    <property type="entry name" value="PROKAR_LIPOPROTEIN"/>
    <property type="match status" value="1"/>
</dbReference>
<dbReference type="InterPro" id="IPR011990">
    <property type="entry name" value="TPR-like_helical_dom_sf"/>
</dbReference>
<dbReference type="EMBL" id="VFQX01000043">
    <property type="protein sequence ID" value="KAF0975944.1"/>
    <property type="molecule type" value="Genomic_DNA"/>
</dbReference>
<evidence type="ECO:0000313" key="4">
    <source>
        <dbReference type="Proteomes" id="UP000444721"/>
    </source>
</evidence>
<dbReference type="VEuPathDB" id="AmoebaDB:NfTy_052900"/>
<dbReference type="PANTHER" id="PTHR45641:SF19">
    <property type="entry name" value="NEPHROCYSTIN-3"/>
    <property type="match status" value="1"/>
</dbReference>
<reference evidence="3 4" key="1">
    <citation type="journal article" date="2019" name="Sci. Rep.">
        <title>Nanopore sequencing improves the draft genome of the human pathogenic amoeba Naegleria fowleri.</title>
        <authorList>
            <person name="Liechti N."/>
            <person name="Schurch N."/>
            <person name="Bruggmann R."/>
            <person name="Wittwer M."/>
        </authorList>
    </citation>
    <scope>NUCLEOTIDE SEQUENCE [LARGE SCALE GENOMIC DNA]</scope>
    <source>
        <strain evidence="3 4">ATCC 30894</strain>
    </source>
</reference>
<evidence type="ECO:0000256" key="1">
    <source>
        <dbReference type="ARBA" id="ARBA00022737"/>
    </source>
</evidence>
<dbReference type="OMA" id="RECEQFY"/>
<dbReference type="OrthoDB" id="10257583at2759"/>
<dbReference type="SUPFAM" id="SSF48452">
    <property type="entry name" value="TPR-like"/>
    <property type="match status" value="1"/>
</dbReference>
<evidence type="ECO:0000313" key="3">
    <source>
        <dbReference type="EMBL" id="KAF0975944.1"/>
    </source>
</evidence>
<dbReference type="SMART" id="SM00028">
    <property type="entry name" value="TPR"/>
    <property type="match status" value="3"/>
</dbReference>
<dbReference type="AlphaFoldDB" id="A0A6A5BPB6"/>
<accession>A0A6A5BPB6</accession>
<keyword evidence="1" id="KW-0677">Repeat</keyword>
<proteinExistence type="predicted"/>
<dbReference type="Gene3D" id="1.25.40.10">
    <property type="entry name" value="Tetratricopeptide repeat domain"/>
    <property type="match status" value="1"/>
</dbReference>
<dbReference type="VEuPathDB" id="AmoebaDB:NF0110960"/>
<dbReference type="VEuPathDB" id="AmoebaDB:FDP41_005271"/>